<gene>
    <name evidence="8" type="ORF">DOZ80_25505</name>
</gene>
<keyword evidence="5" id="KW-0057">Aromatic amino acid biosynthesis</keyword>
<organism evidence="8 9">
    <name type="scientific">Pseudomonas fluorescens</name>
    <dbReference type="NCBI Taxonomy" id="294"/>
    <lineage>
        <taxon>Bacteria</taxon>
        <taxon>Pseudomonadati</taxon>
        <taxon>Pseudomonadota</taxon>
        <taxon>Gammaproteobacteria</taxon>
        <taxon>Pseudomonadales</taxon>
        <taxon>Pseudomonadaceae</taxon>
        <taxon>Pseudomonas</taxon>
    </lineage>
</organism>
<dbReference type="Pfam" id="PF00697">
    <property type="entry name" value="PRAI"/>
    <property type="match status" value="1"/>
</dbReference>
<evidence type="ECO:0000256" key="5">
    <source>
        <dbReference type="ARBA" id="ARBA00023141"/>
    </source>
</evidence>
<keyword evidence="3" id="KW-0028">Amino-acid biosynthesis</keyword>
<feature type="domain" description="N-(5'phosphoribosyl) anthranilate isomerase (PRAI)" evidence="7">
    <location>
        <begin position="6"/>
        <end position="35"/>
    </location>
</feature>
<dbReference type="GO" id="GO:0004640">
    <property type="term" value="F:phosphoribosylanthranilate isomerase activity"/>
    <property type="evidence" value="ECO:0007669"/>
    <property type="project" value="UniProtKB-EC"/>
</dbReference>
<keyword evidence="4" id="KW-0822">Tryptophan biosynthesis</keyword>
<dbReference type="SUPFAM" id="SSF51366">
    <property type="entry name" value="Ribulose-phoshate binding barrel"/>
    <property type="match status" value="1"/>
</dbReference>
<comment type="pathway">
    <text evidence="1">Amino-acid biosynthesis; L-tryptophan biosynthesis; L-tryptophan from chorismate: step 3/5.</text>
</comment>
<dbReference type="EC" id="5.3.1.24" evidence="2"/>
<protein>
    <recommendedName>
        <fullName evidence="2">phosphoribosylanthranilate isomerase</fullName>
        <ecNumber evidence="2">5.3.1.24</ecNumber>
    </recommendedName>
</protein>
<name>A0A327MQZ4_PSEFL</name>
<comment type="caution">
    <text evidence="8">The sequence shown here is derived from an EMBL/GenBank/DDBJ whole genome shotgun (WGS) entry which is preliminary data.</text>
</comment>
<dbReference type="Proteomes" id="UP000249493">
    <property type="component" value="Unassembled WGS sequence"/>
</dbReference>
<dbReference type="InterPro" id="IPR011060">
    <property type="entry name" value="RibuloseP-bd_barrel"/>
</dbReference>
<sequence length="42" mass="4775">MLPIQRFQPYGVDVSSSVETAPRIKSYEKMSEFIEAARARDA</sequence>
<proteinExistence type="predicted"/>
<evidence type="ECO:0000256" key="3">
    <source>
        <dbReference type="ARBA" id="ARBA00022605"/>
    </source>
</evidence>
<accession>A0A327MQZ4</accession>
<evidence type="ECO:0000313" key="8">
    <source>
        <dbReference type="EMBL" id="RAI64872.1"/>
    </source>
</evidence>
<evidence type="ECO:0000256" key="1">
    <source>
        <dbReference type="ARBA" id="ARBA00004664"/>
    </source>
</evidence>
<dbReference type="EMBL" id="QLIN01000014">
    <property type="protein sequence ID" value="RAI64872.1"/>
    <property type="molecule type" value="Genomic_DNA"/>
</dbReference>
<dbReference type="Gene3D" id="3.20.20.70">
    <property type="entry name" value="Aldolase class I"/>
    <property type="match status" value="1"/>
</dbReference>
<dbReference type="AlphaFoldDB" id="A0A327MQZ4"/>
<evidence type="ECO:0000256" key="2">
    <source>
        <dbReference type="ARBA" id="ARBA00012572"/>
    </source>
</evidence>
<dbReference type="GO" id="GO:0000162">
    <property type="term" value="P:L-tryptophan biosynthetic process"/>
    <property type="evidence" value="ECO:0007669"/>
    <property type="project" value="UniProtKB-KW"/>
</dbReference>
<dbReference type="InterPro" id="IPR001240">
    <property type="entry name" value="PRAI_dom"/>
</dbReference>
<evidence type="ECO:0000256" key="6">
    <source>
        <dbReference type="ARBA" id="ARBA00023235"/>
    </source>
</evidence>
<evidence type="ECO:0000313" key="9">
    <source>
        <dbReference type="Proteomes" id="UP000249493"/>
    </source>
</evidence>
<evidence type="ECO:0000259" key="7">
    <source>
        <dbReference type="Pfam" id="PF00697"/>
    </source>
</evidence>
<dbReference type="InterPro" id="IPR013785">
    <property type="entry name" value="Aldolase_TIM"/>
</dbReference>
<reference evidence="8 9" key="1">
    <citation type="submission" date="2018-06" db="EMBL/GenBank/DDBJ databases">
        <authorList>
            <person name="Zhirakovskaya E."/>
        </authorList>
    </citation>
    <scope>NUCLEOTIDE SEQUENCE [LARGE SCALE GENOMIC DNA]</scope>
    <source>
        <strain evidence="8 9">LY3</strain>
    </source>
</reference>
<evidence type="ECO:0000256" key="4">
    <source>
        <dbReference type="ARBA" id="ARBA00022822"/>
    </source>
</evidence>
<keyword evidence="6" id="KW-0413">Isomerase</keyword>